<dbReference type="AlphaFoldDB" id="A0A8R7TP36"/>
<dbReference type="SUPFAM" id="SSF74788">
    <property type="entry name" value="Cullin repeat-like"/>
    <property type="match status" value="1"/>
</dbReference>
<feature type="domain" description="Exocyst complex subunit Exo70 C-terminal" evidence="3">
    <location>
        <begin position="2"/>
        <end position="56"/>
    </location>
</feature>
<dbReference type="GO" id="GO:0000145">
    <property type="term" value="C:exocyst"/>
    <property type="evidence" value="ECO:0007669"/>
    <property type="project" value="InterPro"/>
</dbReference>
<evidence type="ECO:0000313" key="4">
    <source>
        <dbReference type="EnsemblPlants" id="TuG1812G0200005842.01.T01.cds355898"/>
    </source>
</evidence>
<reference evidence="4" key="2">
    <citation type="submission" date="2018-03" db="EMBL/GenBank/DDBJ databases">
        <title>The Triticum urartu genome reveals the dynamic nature of wheat genome evolution.</title>
        <authorList>
            <person name="Ling H."/>
            <person name="Ma B."/>
            <person name="Shi X."/>
            <person name="Liu H."/>
            <person name="Dong L."/>
            <person name="Sun H."/>
            <person name="Cao Y."/>
            <person name="Gao Q."/>
            <person name="Zheng S."/>
            <person name="Li Y."/>
            <person name="Yu Y."/>
            <person name="Du H."/>
            <person name="Qi M."/>
            <person name="Li Y."/>
            <person name="Yu H."/>
            <person name="Cui Y."/>
            <person name="Wang N."/>
            <person name="Chen C."/>
            <person name="Wu H."/>
            <person name="Zhao Y."/>
            <person name="Zhang J."/>
            <person name="Li Y."/>
            <person name="Zhou W."/>
            <person name="Zhang B."/>
            <person name="Hu W."/>
            <person name="Eijk M."/>
            <person name="Tang J."/>
            <person name="Witsenboer H."/>
            <person name="Zhao S."/>
            <person name="Li Z."/>
            <person name="Zhang A."/>
            <person name="Wang D."/>
            <person name="Liang C."/>
        </authorList>
    </citation>
    <scope>NUCLEOTIDE SEQUENCE [LARGE SCALE GENOMIC DNA]</scope>
    <source>
        <strain evidence="4">cv. G1812</strain>
    </source>
</reference>
<evidence type="ECO:0000256" key="1">
    <source>
        <dbReference type="ARBA" id="ARBA00006756"/>
    </source>
</evidence>
<accession>A0A8R7TP36</accession>
<reference evidence="4" key="3">
    <citation type="submission" date="2022-06" db="UniProtKB">
        <authorList>
            <consortium name="EnsemblPlants"/>
        </authorList>
    </citation>
    <scope>IDENTIFICATION</scope>
</reference>
<dbReference type="GO" id="GO:0005546">
    <property type="term" value="F:phosphatidylinositol-4,5-bisphosphate binding"/>
    <property type="evidence" value="ECO:0007669"/>
    <property type="project" value="InterPro"/>
</dbReference>
<evidence type="ECO:0000313" key="5">
    <source>
        <dbReference type="Proteomes" id="UP000015106"/>
    </source>
</evidence>
<dbReference type="GO" id="GO:0006887">
    <property type="term" value="P:exocytosis"/>
    <property type="evidence" value="ECO:0007669"/>
    <property type="project" value="InterPro"/>
</dbReference>
<dbReference type="InterPro" id="IPR046364">
    <property type="entry name" value="Exo70_C"/>
</dbReference>
<evidence type="ECO:0000256" key="2">
    <source>
        <dbReference type="ARBA" id="ARBA00022448"/>
    </source>
</evidence>
<dbReference type="Gramene" id="TuG1812G0200005842.01.T01">
    <property type="protein sequence ID" value="TuG1812G0200005842.01.T01.cds355898"/>
    <property type="gene ID" value="TuG1812G0200005842.01"/>
</dbReference>
<evidence type="ECO:0000259" key="3">
    <source>
        <dbReference type="Pfam" id="PF03081"/>
    </source>
</evidence>
<dbReference type="Gene3D" id="1.20.1280.170">
    <property type="entry name" value="Exocyst complex component Exo70"/>
    <property type="match status" value="1"/>
</dbReference>
<organism evidence="4 5">
    <name type="scientific">Triticum urartu</name>
    <name type="common">Red wild einkorn</name>
    <name type="synonym">Crithodium urartu</name>
    <dbReference type="NCBI Taxonomy" id="4572"/>
    <lineage>
        <taxon>Eukaryota</taxon>
        <taxon>Viridiplantae</taxon>
        <taxon>Streptophyta</taxon>
        <taxon>Embryophyta</taxon>
        <taxon>Tracheophyta</taxon>
        <taxon>Spermatophyta</taxon>
        <taxon>Magnoliopsida</taxon>
        <taxon>Liliopsida</taxon>
        <taxon>Poales</taxon>
        <taxon>Poaceae</taxon>
        <taxon>BOP clade</taxon>
        <taxon>Pooideae</taxon>
        <taxon>Triticodae</taxon>
        <taxon>Triticeae</taxon>
        <taxon>Triticinae</taxon>
        <taxon>Triticum</taxon>
    </lineage>
</organism>
<dbReference type="Pfam" id="PF03081">
    <property type="entry name" value="Exo70_C"/>
    <property type="match status" value="1"/>
</dbReference>
<comment type="similarity">
    <text evidence="1">Belongs to the EXO70 family.</text>
</comment>
<protein>
    <recommendedName>
        <fullName evidence="3">Exocyst complex subunit Exo70 C-terminal domain-containing protein</fullName>
    </recommendedName>
</protein>
<proteinExistence type="inferred from homology"/>
<name>A0A8R7TP36_TRIUA</name>
<keyword evidence="5" id="KW-1185">Reference proteome</keyword>
<dbReference type="InterPro" id="IPR016159">
    <property type="entry name" value="Cullin_repeat-like_dom_sf"/>
</dbReference>
<keyword evidence="2" id="KW-0813">Transport</keyword>
<reference evidence="5" key="1">
    <citation type="journal article" date="2013" name="Nature">
        <title>Draft genome of the wheat A-genome progenitor Triticum urartu.</title>
        <authorList>
            <person name="Ling H.Q."/>
            <person name="Zhao S."/>
            <person name="Liu D."/>
            <person name="Wang J."/>
            <person name="Sun H."/>
            <person name="Zhang C."/>
            <person name="Fan H."/>
            <person name="Li D."/>
            <person name="Dong L."/>
            <person name="Tao Y."/>
            <person name="Gao C."/>
            <person name="Wu H."/>
            <person name="Li Y."/>
            <person name="Cui Y."/>
            <person name="Guo X."/>
            <person name="Zheng S."/>
            <person name="Wang B."/>
            <person name="Yu K."/>
            <person name="Liang Q."/>
            <person name="Yang W."/>
            <person name="Lou X."/>
            <person name="Chen J."/>
            <person name="Feng M."/>
            <person name="Jian J."/>
            <person name="Zhang X."/>
            <person name="Luo G."/>
            <person name="Jiang Y."/>
            <person name="Liu J."/>
            <person name="Wang Z."/>
            <person name="Sha Y."/>
            <person name="Zhang B."/>
            <person name="Wu H."/>
            <person name="Tang D."/>
            <person name="Shen Q."/>
            <person name="Xue P."/>
            <person name="Zou S."/>
            <person name="Wang X."/>
            <person name="Liu X."/>
            <person name="Wang F."/>
            <person name="Yang Y."/>
            <person name="An X."/>
            <person name="Dong Z."/>
            <person name="Zhang K."/>
            <person name="Zhang X."/>
            <person name="Luo M.C."/>
            <person name="Dvorak J."/>
            <person name="Tong Y."/>
            <person name="Wang J."/>
            <person name="Yang H."/>
            <person name="Li Z."/>
            <person name="Wang D."/>
            <person name="Zhang A."/>
            <person name="Wang J."/>
        </authorList>
    </citation>
    <scope>NUCLEOTIDE SEQUENCE</scope>
    <source>
        <strain evidence="5">cv. G1812</strain>
    </source>
</reference>
<sequence>MDSYLDVSWGHVLSCISQSKIPGLLHRWVNTPSLVKFQSVFDKTYQAQKCWKVPDPASDPYCGKLSPRESFQLTTTTSRSTQR</sequence>
<dbReference type="Proteomes" id="UP000015106">
    <property type="component" value="Chromosome 2"/>
</dbReference>
<dbReference type="EnsemblPlants" id="TuG1812G0200005842.01.T01">
    <property type="protein sequence ID" value="TuG1812G0200005842.01.T01.cds355898"/>
    <property type="gene ID" value="TuG1812G0200005842.01"/>
</dbReference>